<feature type="compositionally biased region" description="Basic and acidic residues" evidence="1">
    <location>
        <begin position="602"/>
        <end position="617"/>
    </location>
</feature>
<proteinExistence type="predicted"/>
<feature type="compositionally biased region" description="Polar residues" evidence="1">
    <location>
        <begin position="619"/>
        <end position="629"/>
    </location>
</feature>
<feature type="compositionally biased region" description="Basic and acidic residues" evidence="1">
    <location>
        <begin position="351"/>
        <end position="365"/>
    </location>
</feature>
<feature type="region of interest" description="Disordered" evidence="1">
    <location>
        <begin position="52"/>
        <end position="85"/>
    </location>
</feature>
<gene>
    <name evidence="2" type="ORF">Vbra_18514</name>
</gene>
<dbReference type="AlphaFoldDB" id="A0A0G4GRW7"/>
<feature type="region of interest" description="Disordered" evidence="1">
    <location>
        <begin position="409"/>
        <end position="470"/>
    </location>
</feature>
<accession>A0A0G4GRW7</accession>
<dbReference type="InParanoid" id="A0A0G4GRW7"/>
<evidence type="ECO:0000313" key="2">
    <source>
        <dbReference type="EMBL" id="CEM33357.1"/>
    </source>
</evidence>
<feature type="compositionally biased region" description="Pro residues" evidence="1">
    <location>
        <begin position="370"/>
        <end position="390"/>
    </location>
</feature>
<feature type="region of interest" description="Disordered" evidence="1">
    <location>
        <begin position="482"/>
        <end position="544"/>
    </location>
</feature>
<feature type="compositionally biased region" description="Acidic residues" evidence="1">
    <location>
        <begin position="579"/>
        <end position="589"/>
    </location>
</feature>
<name>A0A0G4GRW7_VITBC</name>
<reference evidence="2 3" key="1">
    <citation type="submission" date="2014-11" db="EMBL/GenBank/DDBJ databases">
        <authorList>
            <person name="Zhu J."/>
            <person name="Qi W."/>
            <person name="Song R."/>
        </authorList>
    </citation>
    <scope>NUCLEOTIDE SEQUENCE [LARGE SCALE GENOMIC DNA]</scope>
</reference>
<feature type="compositionally biased region" description="Basic and acidic residues" evidence="1">
    <location>
        <begin position="1"/>
        <end position="17"/>
    </location>
</feature>
<sequence length="665" mass="73061">MSDKKRMELWDEKHHGASDGQQSSSADPPSFPSDHHLRDRFPKLHVQCCSRSTLTAPSGPVLREPSPSGLSPTEEGAVAPPPSIASIPVGGMLDVEASDDESPLATALLRRKAANQFCRRLPTMAAAFGRGDDLTLTQGGDTEDAFTRVRNPSYIMRKTQSEYFEDRTAEVEPRKPSPGERLMILERLRLPLEGDGAPPAPENGIEDEETADDSPLGKALVERKRHMHHHLGAATATQQAAPELTTVDQDGECPSPLGAALLQRKRSAQMARSTESVPLPFVPSIEYDDEDSSSRMGEALLQRKHTWQRARADTVPAGETIPDELEYHEEGDSSPLGTALLQRKRSARSRTHTDLPLEDTGDHMVHSHAPPAPVVPAAPAPERNVPPLPYQPSFEAVDRPTGVLGQELAARMLGQEPADALETAAAPPLPSDTSDEMPSVSQDDTSPFSKAQRRQLAQEGGEGELVVRQSVTDSSLGSFLLERKHEVQRHRDEPAPASDLHRRKTAHLLEEELREDNEDAFLNPEDTMVGRAVDRPRDTDYNIPFHPSIEHLERMRGSTVGTLPLAAAPAQKRLLSPEEHDEDDYDSTDAGDSPSVLGDALLLRKRENELSRLREQAEIDQQATQQEDSLLQPPEGGGDEEQSDDQSALGSFLLERKHERQLHRV</sequence>
<organism evidence="2 3">
    <name type="scientific">Vitrella brassicaformis (strain CCMP3155)</name>
    <dbReference type="NCBI Taxonomy" id="1169540"/>
    <lineage>
        <taxon>Eukaryota</taxon>
        <taxon>Sar</taxon>
        <taxon>Alveolata</taxon>
        <taxon>Colpodellida</taxon>
        <taxon>Vitrellaceae</taxon>
        <taxon>Vitrella</taxon>
    </lineage>
</organism>
<evidence type="ECO:0000256" key="1">
    <source>
        <dbReference type="SAM" id="MobiDB-lite"/>
    </source>
</evidence>
<feature type="region of interest" description="Disordered" evidence="1">
    <location>
        <begin position="1"/>
        <end position="38"/>
    </location>
</feature>
<keyword evidence="3" id="KW-1185">Reference proteome</keyword>
<evidence type="ECO:0000313" key="3">
    <source>
        <dbReference type="Proteomes" id="UP000041254"/>
    </source>
</evidence>
<feature type="region of interest" description="Disordered" evidence="1">
    <location>
        <begin position="192"/>
        <end position="214"/>
    </location>
</feature>
<feature type="compositionally biased region" description="Polar residues" evidence="1">
    <location>
        <begin position="439"/>
        <end position="449"/>
    </location>
</feature>
<feature type="compositionally biased region" description="Basic and acidic residues" evidence="1">
    <location>
        <begin position="482"/>
        <end position="494"/>
    </location>
</feature>
<protein>
    <submittedName>
        <fullName evidence="2">Uncharacterized protein</fullName>
    </submittedName>
</protein>
<feature type="region of interest" description="Disordered" evidence="1">
    <location>
        <begin position="325"/>
        <end position="393"/>
    </location>
</feature>
<dbReference type="Proteomes" id="UP000041254">
    <property type="component" value="Unassembled WGS sequence"/>
</dbReference>
<dbReference type="VEuPathDB" id="CryptoDB:Vbra_18514"/>
<feature type="region of interest" description="Disordered" evidence="1">
    <location>
        <begin position="560"/>
        <end position="665"/>
    </location>
</feature>
<dbReference type="EMBL" id="CDMY01000781">
    <property type="protein sequence ID" value="CEM33357.1"/>
    <property type="molecule type" value="Genomic_DNA"/>
</dbReference>